<accession>A0A9X1U6Q4</accession>
<sequence>MSAPSDTGTKSPLDAAQKIVSELAGMTPEHQLLALRFSMETLGLRLPTPLAPIAAPLPHPPQEMPPHTAPGADHSTDIRSFTAMKSPKSDQQFTAVVAYFYQFEAKPDERKDSIDAEIMKEAARLAGRPQVSRWNMTLTNAKNAGYLDAAGGGKFKLSSVGENLVAITLPGNGSPSGNKGHAATKKPKKKPQGKNTKKKG</sequence>
<name>A0A9X1U6Q4_9BRAD</name>
<reference evidence="2" key="1">
    <citation type="submission" date="2022-01" db="EMBL/GenBank/DDBJ databases">
        <title>Genome sequnece data of strain Bradyrhizobium sp. nov.</title>
        <authorList>
            <person name="Zhang J."/>
        </authorList>
    </citation>
    <scope>NUCLEOTIDE SEQUENCE</scope>
    <source>
        <strain evidence="2">WYCCWR 13023</strain>
    </source>
</reference>
<gene>
    <name evidence="2" type="ORF">L6654_10145</name>
</gene>
<feature type="compositionally biased region" description="Basic residues" evidence="1">
    <location>
        <begin position="182"/>
        <end position="200"/>
    </location>
</feature>
<evidence type="ECO:0000313" key="3">
    <source>
        <dbReference type="Proteomes" id="UP001139054"/>
    </source>
</evidence>
<organism evidence="2 3">
    <name type="scientific">Bradyrhizobium zhengyangense</name>
    <dbReference type="NCBI Taxonomy" id="2911009"/>
    <lineage>
        <taxon>Bacteria</taxon>
        <taxon>Pseudomonadati</taxon>
        <taxon>Pseudomonadota</taxon>
        <taxon>Alphaproteobacteria</taxon>
        <taxon>Hyphomicrobiales</taxon>
        <taxon>Nitrobacteraceae</taxon>
        <taxon>Bradyrhizobium</taxon>
    </lineage>
</organism>
<evidence type="ECO:0000256" key="1">
    <source>
        <dbReference type="SAM" id="MobiDB-lite"/>
    </source>
</evidence>
<dbReference type="EMBL" id="JAKLTY010000005">
    <property type="protein sequence ID" value="MCG2626985.1"/>
    <property type="molecule type" value="Genomic_DNA"/>
</dbReference>
<proteinExistence type="predicted"/>
<dbReference type="RefSeq" id="WP_237890166.1">
    <property type="nucleotide sequence ID" value="NZ_JAKLTY010000005.1"/>
</dbReference>
<feature type="region of interest" description="Disordered" evidence="1">
    <location>
        <begin position="168"/>
        <end position="200"/>
    </location>
</feature>
<dbReference type="Proteomes" id="UP001139054">
    <property type="component" value="Unassembled WGS sequence"/>
</dbReference>
<evidence type="ECO:0000313" key="2">
    <source>
        <dbReference type="EMBL" id="MCG2626985.1"/>
    </source>
</evidence>
<dbReference type="AlphaFoldDB" id="A0A9X1U6Q4"/>
<comment type="caution">
    <text evidence="2">The sequence shown here is derived from an EMBL/GenBank/DDBJ whole genome shotgun (WGS) entry which is preliminary data.</text>
</comment>
<protein>
    <submittedName>
        <fullName evidence="2">Uncharacterized protein</fullName>
    </submittedName>
</protein>